<keyword evidence="5" id="KW-1185">Reference proteome</keyword>
<dbReference type="AlphaFoldDB" id="A0A7W6GP94"/>
<dbReference type="RefSeq" id="WP_183955399.1">
    <property type="nucleotide sequence ID" value="NZ_JACIEB010000004.1"/>
</dbReference>
<dbReference type="InterPro" id="IPR001647">
    <property type="entry name" value="HTH_TetR"/>
</dbReference>
<dbReference type="Gene3D" id="1.10.357.10">
    <property type="entry name" value="Tetracycline Repressor, domain 2"/>
    <property type="match status" value="1"/>
</dbReference>
<reference evidence="4 5" key="1">
    <citation type="submission" date="2020-08" db="EMBL/GenBank/DDBJ databases">
        <title>Genomic Encyclopedia of Type Strains, Phase IV (KMG-IV): sequencing the most valuable type-strain genomes for metagenomic binning, comparative biology and taxonomic classification.</title>
        <authorList>
            <person name="Goeker M."/>
        </authorList>
    </citation>
    <scope>NUCLEOTIDE SEQUENCE [LARGE SCALE GENOMIC DNA]</scope>
    <source>
        <strain evidence="4 5">DSM 29348</strain>
    </source>
</reference>
<feature type="DNA-binding region" description="H-T-H motif" evidence="2">
    <location>
        <begin position="47"/>
        <end position="66"/>
    </location>
</feature>
<dbReference type="InterPro" id="IPR009057">
    <property type="entry name" value="Homeodomain-like_sf"/>
</dbReference>
<name>A0A7W6GP94_9SPHN</name>
<accession>A0A7W6GP94</accession>
<dbReference type="GO" id="GO:0003677">
    <property type="term" value="F:DNA binding"/>
    <property type="evidence" value="ECO:0007669"/>
    <property type="project" value="UniProtKB-UniRule"/>
</dbReference>
<evidence type="ECO:0000313" key="5">
    <source>
        <dbReference type="Proteomes" id="UP000552757"/>
    </source>
</evidence>
<feature type="domain" description="HTH tetR-type" evidence="3">
    <location>
        <begin position="23"/>
        <end position="84"/>
    </location>
</feature>
<organism evidence="4 5">
    <name type="scientific">Sphingobium fontiphilum</name>
    <dbReference type="NCBI Taxonomy" id="944425"/>
    <lineage>
        <taxon>Bacteria</taxon>
        <taxon>Pseudomonadati</taxon>
        <taxon>Pseudomonadota</taxon>
        <taxon>Alphaproteobacteria</taxon>
        <taxon>Sphingomonadales</taxon>
        <taxon>Sphingomonadaceae</taxon>
        <taxon>Sphingobium</taxon>
    </lineage>
</organism>
<evidence type="ECO:0000313" key="4">
    <source>
        <dbReference type="EMBL" id="MBB3982322.1"/>
    </source>
</evidence>
<sequence length="248" mass="27435">MSDAASVSPAVDPRTAAAAIRRARMRERLLDAVLDLYQPGQGSGSLVIDDVIRAANVSRGSFYKYFDSLDAAVNELGERMLAELMAEFRGLFDDVPDPLVRAVGGASMAMVRAWHDPRWGGFTCRVDYVDYFARASMFDLVVRDALMAARDQGQMRFRSIDVAVDLIVGMTIEGRRRLVLRSVEPRAYIDEMIERTFIGLQADPSAIAQASDYFWRAIFKAAPMLPWWRSNGEGGPSSIGSPSGLRSD</sequence>
<evidence type="ECO:0000256" key="2">
    <source>
        <dbReference type="PROSITE-ProRule" id="PRU00335"/>
    </source>
</evidence>
<dbReference type="Proteomes" id="UP000552757">
    <property type="component" value="Unassembled WGS sequence"/>
</dbReference>
<comment type="caution">
    <text evidence="4">The sequence shown here is derived from an EMBL/GenBank/DDBJ whole genome shotgun (WGS) entry which is preliminary data.</text>
</comment>
<dbReference type="SUPFAM" id="SSF46689">
    <property type="entry name" value="Homeodomain-like"/>
    <property type="match status" value="1"/>
</dbReference>
<proteinExistence type="predicted"/>
<dbReference type="EMBL" id="JACIEB010000004">
    <property type="protein sequence ID" value="MBB3982322.1"/>
    <property type="molecule type" value="Genomic_DNA"/>
</dbReference>
<dbReference type="PROSITE" id="PS50977">
    <property type="entry name" value="HTH_TETR_2"/>
    <property type="match status" value="1"/>
</dbReference>
<keyword evidence="1 2" id="KW-0238">DNA-binding</keyword>
<evidence type="ECO:0000259" key="3">
    <source>
        <dbReference type="PROSITE" id="PS50977"/>
    </source>
</evidence>
<gene>
    <name evidence="4" type="ORF">GGR44_001985</name>
</gene>
<evidence type="ECO:0000256" key="1">
    <source>
        <dbReference type="ARBA" id="ARBA00023125"/>
    </source>
</evidence>
<protein>
    <submittedName>
        <fullName evidence="4">AcrR family transcriptional regulator</fullName>
    </submittedName>
</protein>